<dbReference type="KEGG" id="mmec:FIU01_03745"/>
<organism evidence="3 4">
    <name type="scientific">Methylophilus medardicus</name>
    <dbReference type="NCBI Taxonomy" id="2588534"/>
    <lineage>
        <taxon>Bacteria</taxon>
        <taxon>Pseudomonadati</taxon>
        <taxon>Pseudomonadota</taxon>
        <taxon>Betaproteobacteria</taxon>
        <taxon>Nitrosomonadales</taxon>
        <taxon>Methylophilaceae</taxon>
        <taxon>Methylophilus</taxon>
    </lineage>
</organism>
<dbReference type="InterPro" id="IPR026037">
    <property type="entry name" value="PgpA"/>
</dbReference>
<dbReference type="SUPFAM" id="SSF101307">
    <property type="entry name" value="YutG-like"/>
    <property type="match status" value="1"/>
</dbReference>
<dbReference type="InterPro" id="IPR036681">
    <property type="entry name" value="PgpA-like_sf"/>
</dbReference>
<gene>
    <name evidence="3" type="ORF">FIU01_03745</name>
</gene>
<dbReference type="GO" id="GO:0006629">
    <property type="term" value="P:lipid metabolic process"/>
    <property type="evidence" value="ECO:0007669"/>
    <property type="project" value="InterPro"/>
</dbReference>
<feature type="domain" description="YutG/PgpA" evidence="2">
    <location>
        <begin position="43"/>
        <end position="179"/>
    </location>
</feature>
<reference evidence="4" key="1">
    <citation type="journal article" date="2019" name="ISME J.">
        <title>Evolution in action: habitat transition from sediment to the pelagial leads to genome streamlining in Methylophilaceae.</title>
        <authorList>
            <person name="Salcher M."/>
            <person name="Schaefle D."/>
            <person name="Kaspar M."/>
            <person name="Neuenschwander S.M."/>
            <person name="Ghai R."/>
        </authorList>
    </citation>
    <scope>NUCLEOTIDE SEQUENCE [LARGE SCALE GENOMIC DNA]</scope>
    <source>
        <strain evidence="4">MMS-M-51</strain>
    </source>
</reference>
<feature type="transmembrane region" description="Helical" evidence="1">
    <location>
        <begin position="113"/>
        <end position="140"/>
    </location>
</feature>
<evidence type="ECO:0000313" key="4">
    <source>
        <dbReference type="Proteomes" id="UP000311008"/>
    </source>
</evidence>
<keyword evidence="1" id="KW-1133">Transmembrane helix</keyword>
<sequence>MCSQARIGSNGQTKAIHILANLNQTRQQPSWRLLCAHPLHCLSFGLGTGLSPKAPGTVGTLLGFPLYWLLMTLPLAQQWLGIVLLFLLGIWCCEVTGRALGVSDHGAIVWDEVVAMAAVLITVPLSWGWWLAAFVCFRLFDIWKPFPIRWVDQHVKGGMGVMLDDALAALLAVLILQLAQRVT</sequence>
<protein>
    <submittedName>
        <fullName evidence="3">Phosphatidylglycerophosphatase A</fullName>
    </submittedName>
</protein>
<evidence type="ECO:0000259" key="2">
    <source>
        <dbReference type="Pfam" id="PF04608"/>
    </source>
</evidence>
<name>A0A5B8CR38_9PROT</name>
<feature type="transmembrane region" description="Helical" evidence="1">
    <location>
        <begin position="80"/>
        <end position="101"/>
    </location>
</feature>
<dbReference type="AlphaFoldDB" id="A0A5B8CR38"/>
<evidence type="ECO:0000313" key="3">
    <source>
        <dbReference type="EMBL" id="QDC43721.1"/>
    </source>
</evidence>
<keyword evidence="4" id="KW-1185">Reference proteome</keyword>
<evidence type="ECO:0000256" key="1">
    <source>
        <dbReference type="SAM" id="Phobius"/>
    </source>
</evidence>
<proteinExistence type="predicted"/>
<dbReference type="PANTHER" id="PTHR36305:SF1">
    <property type="entry name" value="PHOSPHATIDYLGLYCEROPHOSPHATASE A"/>
    <property type="match status" value="1"/>
</dbReference>
<feature type="transmembrane region" description="Helical" evidence="1">
    <location>
        <begin position="161"/>
        <end position="179"/>
    </location>
</feature>
<keyword evidence="1" id="KW-0812">Transmembrane</keyword>
<dbReference type="CDD" id="cd06971">
    <property type="entry name" value="PgpA"/>
    <property type="match status" value="1"/>
</dbReference>
<dbReference type="Proteomes" id="UP000311008">
    <property type="component" value="Chromosome"/>
</dbReference>
<dbReference type="EMBL" id="CP040946">
    <property type="protein sequence ID" value="QDC43721.1"/>
    <property type="molecule type" value="Genomic_DNA"/>
</dbReference>
<dbReference type="InterPro" id="IPR007686">
    <property type="entry name" value="YutG/PgpA"/>
</dbReference>
<dbReference type="PANTHER" id="PTHR36305">
    <property type="entry name" value="PHOSPHATIDYLGLYCEROPHOSPHATASE A"/>
    <property type="match status" value="1"/>
</dbReference>
<dbReference type="OrthoDB" id="9804091at2"/>
<accession>A0A5B8CR38</accession>
<dbReference type="Pfam" id="PF04608">
    <property type="entry name" value="PgpA"/>
    <property type="match status" value="1"/>
</dbReference>
<dbReference type="GO" id="GO:0008962">
    <property type="term" value="F:phosphatidylglycerophosphatase activity"/>
    <property type="evidence" value="ECO:0007669"/>
    <property type="project" value="InterPro"/>
</dbReference>
<keyword evidence="1" id="KW-0472">Membrane</keyword>